<evidence type="ECO:0000313" key="2">
    <source>
        <dbReference type="Proteomes" id="UP000492821"/>
    </source>
</evidence>
<reference evidence="2" key="1">
    <citation type="journal article" date="2013" name="Genetics">
        <title>The draft genome and transcriptome of Panagrellus redivivus are shaped by the harsh demands of a free-living lifestyle.</title>
        <authorList>
            <person name="Srinivasan J."/>
            <person name="Dillman A.R."/>
            <person name="Macchietto M.G."/>
            <person name="Heikkinen L."/>
            <person name="Lakso M."/>
            <person name="Fracchia K.M."/>
            <person name="Antoshechkin I."/>
            <person name="Mortazavi A."/>
            <person name="Wong G."/>
            <person name="Sternberg P.W."/>
        </authorList>
    </citation>
    <scope>NUCLEOTIDE SEQUENCE [LARGE SCALE GENOMIC DNA]</scope>
    <source>
        <strain evidence="2">MT8872</strain>
    </source>
</reference>
<keyword evidence="1" id="KW-0472">Membrane</keyword>
<feature type="transmembrane region" description="Helical" evidence="1">
    <location>
        <begin position="20"/>
        <end position="42"/>
    </location>
</feature>
<feature type="transmembrane region" description="Helical" evidence="1">
    <location>
        <begin position="187"/>
        <end position="213"/>
    </location>
</feature>
<protein>
    <submittedName>
        <fullName evidence="3">Aquaporin</fullName>
    </submittedName>
</protein>
<proteinExistence type="predicted"/>
<dbReference type="AlphaFoldDB" id="A0A7E4VYI7"/>
<feature type="transmembrane region" description="Helical" evidence="1">
    <location>
        <begin position="156"/>
        <end position="175"/>
    </location>
</feature>
<keyword evidence="1" id="KW-0812">Transmembrane</keyword>
<evidence type="ECO:0000256" key="1">
    <source>
        <dbReference type="SAM" id="Phobius"/>
    </source>
</evidence>
<evidence type="ECO:0000313" key="3">
    <source>
        <dbReference type="WBParaSite" id="Pan_g4410.t1"/>
    </source>
</evidence>
<keyword evidence="2" id="KW-1185">Reference proteome</keyword>
<sequence>MTSLLNISFEYVFGLWTATPVFSLIVSNLLLIGIIFVALTLIEDNFNRFPKRFLDEAILAAGSVLLVQFNKPICTAWGYLGVFATCCYCKKVVARLTPANASGSAAAPIKEWLGSRLSFERLTAILFAQTFATILALEFDATFTASGNTCAFNPQQPFLCMAVFEVLASCMLMALNDSPSRLKDEVVLTMHGLLGVARVYFIGIGGINISVYVRNLLLCPNANTKMTSFAVIPVITAIGSFFVERWSVPEDRNAVLPR</sequence>
<name>A0A7E4VYI7_PANRE</name>
<organism evidence="2 3">
    <name type="scientific">Panagrellus redivivus</name>
    <name type="common">Microworm</name>
    <dbReference type="NCBI Taxonomy" id="6233"/>
    <lineage>
        <taxon>Eukaryota</taxon>
        <taxon>Metazoa</taxon>
        <taxon>Ecdysozoa</taxon>
        <taxon>Nematoda</taxon>
        <taxon>Chromadorea</taxon>
        <taxon>Rhabditida</taxon>
        <taxon>Tylenchina</taxon>
        <taxon>Panagrolaimomorpha</taxon>
        <taxon>Panagrolaimoidea</taxon>
        <taxon>Panagrolaimidae</taxon>
        <taxon>Panagrellus</taxon>
    </lineage>
</organism>
<accession>A0A7E4VYI7</accession>
<feature type="transmembrane region" description="Helical" evidence="1">
    <location>
        <begin position="225"/>
        <end position="243"/>
    </location>
</feature>
<dbReference type="Proteomes" id="UP000492821">
    <property type="component" value="Unassembled WGS sequence"/>
</dbReference>
<keyword evidence="1" id="KW-1133">Transmembrane helix</keyword>
<reference evidence="3" key="2">
    <citation type="submission" date="2020-10" db="UniProtKB">
        <authorList>
            <consortium name="WormBaseParasite"/>
        </authorList>
    </citation>
    <scope>IDENTIFICATION</scope>
</reference>
<dbReference type="WBParaSite" id="Pan_g4410.t1">
    <property type="protein sequence ID" value="Pan_g4410.t1"/>
    <property type="gene ID" value="Pan_g4410"/>
</dbReference>